<evidence type="ECO:0000256" key="8">
    <source>
        <dbReference type="RuleBase" id="RU365103"/>
    </source>
</evidence>
<dbReference type="OrthoDB" id="9789797at2"/>
<dbReference type="Gene3D" id="3.40.50.2000">
    <property type="entry name" value="Glycogen Phosphorylase B"/>
    <property type="match status" value="1"/>
</dbReference>
<dbReference type="Gene3D" id="3.40.50.11720">
    <property type="entry name" value="3-Deoxy-D-manno-octulosonic-acid transferase, N-terminal domain"/>
    <property type="match status" value="1"/>
</dbReference>
<dbReference type="Proteomes" id="UP000274046">
    <property type="component" value="Unassembled WGS sequence"/>
</dbReference>
<gene>
    <name evidence="10" type="ORF">D7004_05810</name>
</gene>
<dbReference type="EMBL" id="RBEE01000009">
    <property type="protein sequence ID" value="RNL54923.1"/>
    <property type="molecule type" value="Genomic_DNA"/>
</dbReference>
<dbReference type="EC" id="2.4.99.12" evidence="2 8"/>
<evidence type="ECO:0000256" key="1">
    <source>
        <dbReference type="ARBA" id="ARBA00004713"/>
    </source>
</evidence>
<dbReference type="GO" id="GO:0009245">
    <property type="term" value="P:lipid A biosynthetic process"/>
    <property type="evidence" value="ECO:0007669"/>
    <property type="project" value="TreeGrafter"/>
</dbReference>
<proteinExistence type="inferred from homology"/>
<comment type="pathway">
    <text evidence="1 8">Bacterial outer membrane biogenesis; LPS core biosynthesis.</text>
</comment>
<evidence type="ECO:0000313" key="10">
    <source>
        <dbReference type="EMBL" id="RNL54923.1"/>
    </source>
</evidence>
<keyword evidence="8" id="KW-0472">Membrane</keyword>
<dbReference type="GO" id="GO:0009244">
    <property type="term" value="P:lipopolysaccharide core region biosynthetic process"/>
    <property type="evidence" value="ECO:0007669"/>
    <property type="project" value="UniProtKB-UniRule"/>
</dbReference>
<dbReference type="Pfam" id="PF04413">
    <property type="entry name" value="Glycos_transf_N"/>
    <property type="match status" value="1"/>
</dbReference>
<dbReference type="UniPathway" id="UPA00958"/>
<reference evidence="10 11" key="1">
    <citation type="submission" date="2018-10" db="EMBL/GenBank/DDBJ databases">
        <title>Genome sequencing of Pedobacter jejuensis TNB23.</title>
        <authorList>
            <person name="Cho Y.-J."/>
            <person name="Cho A."/>
            <person name="Kim O.-S."/>
        </authorList>
    </citation>
    <scope>NUCLEOTIDE SEQUENCE [LARGE SCALE GENOMIC DNA]</scope>
    <source>
        <strain evidence="10 11">TNB23</strain>
    </source>
</reference>
<organism evidence="10 11">
    <name type="scientific">Pedobacter jejuensis</name>
    <dbReference type="NCBI Taxonomy" id="1268550"/>
    <lineage>
        <taxon>Bacteria</taxon>
        <taxon>Pseudomonadati</taxon>
        <taxon>Bacteroidota</taxon>
        <taxon>Sphingobacteriia</taxon>
        <taxon>Sphingobacteriales</taxon>
        <taxon>Sphingobacteriaceae</taxon>
        <taxon>Pedobacter</taxon>
    </lineage>
</organism>
<comment type="caution">
    <text evidence="10">The sequence shown here is derived from an EMBL/GenBank/DDBJ whole genome shotgun (WGS) entry which is preliminary data.</text>
</comment>
<evidence type="ECO:0000256" key="4">
    <source>
        <dbReference type="ARBA" id="ARBA00022679"/>
    </source>
</evidence>
<comment type="similarity">
    <text evidence="8">Belongs to the glycosyltransferase group 1 family.</text>
</comment>
<accession>A0A3N0BYN0</accession>
<evidence type="ECO:0000259" key="9">
    <source>
        <dbReference type="Pfam" id="PF04413"/>
    </source>
</evidence>
<comment type="function">
    <text evidence="8">Involved in lipopolysaccharide (LPS) biosynthesis. Catalyzes the transfer of 3-deoxy-D-manno-octulosonate (Kdo) residue(s) from CMP-Kdo to lipid IV(A), the tetraacyldisaccharide-1,4'-bisphosphate precursor of lipid A.</text>
</comment>
<sequence>MLLLYTIGIKIYNLIIWFFSFFNTKAALFISGRKQIFKQIAEKINPNDRNIWFHFASLGEFEQGRPVLEKIKELHPEKKIIITFFSPSGYEIRKNYALADGIFYLPLDGRTNAKRFIELINPEMAIFTKYEFWYYYFKALKTNNIPLYIISGIFRKEQVFFRFYGGFYRKILKNVTHFFVQNDESSSLLRSIGLNNVTLSGDTRFDRVYENAIQPKNLPLIESFCEDAKVMVCGSTWPDDEKLLSVLPDKYPNWKFIIAPHEIDERHLQSIENQFSVSSLRYSVLSHTSVNPHDGDSDKKVQILIIDNIGILSALYQYGQIAYIGGGFGAGIHNTLEAAAFGLPVIFGPKFNKFQEAKGLIKINAAKSVSSVNELIEAFEDFKSNDKASAAAKKYVFDKKGATESILKKINF</sequence>
<dbReference type="InterPro" id="IPR007507">
    <property type="entry name" value="Glycos_transf_N"/>
</dbReference>
<keyword evidence="8" id="KW-1003">Cell membrane</keyword>
<name>A0A3N0BYN0_9SPHI</name>
<feature type="domain" description="3-deoxy-D-manno-octulosonic-acid transferase N-terminal" evidence="9">
    <location>
        <begin position="41"/>
        <end position="206"/>
    </location>
</feature>
<evidence type="ECO:0000256" key="3">
    <source>
        <dbReference type="ARBA" id="ARBA00019077"/>
    </source>
</evidence>
<dbReference type="GO" id="GO:0043842">
    <property type="term" value="F:Kdo transferase activity"/>
    <property type="evidence" value="ECO:0007669"/>
    <property type="project" value="UniProtKB-EC"/>
</dbReference>
<comment type="subcellular location">
    <subcellularLocation>
        <location evidence="8">Cell membrane</location>
    </subcellularLocation>
</comment>
<evidence type="ECO:0000256" key="7">
    <source>
        <dbReference type="PIRSR" id="PIRSR639901-1"/>
    </source>
</evidence>
<dbReference type="InterPro" id="IPR038107">
    <property type="entry name" value="Glycos_transf_N_sf"/>
</dbReference>
<evidence type="ECO:0000256" key="2">
    <source>
        <dbReference type="ARBA" id="ARBA00012621"/>
    </source>
</evidence>
<dbReference type="PANTHER" id="PTHR42755">
    <property type="entry name" value="3-DEOXY-MANNO-OCTULOSONATE CYTIDYLYLTRANSFERASE"/>
    <property type="match status" value="1"/>
</dbReference>
<feature type="transmembrane region" description="Helical" evidence="8">
    <location>
        <begin position="12"/>
        <end position="30"/>
    </location>
</feature>
<dbReference type="RefSeq" id="WP_123204931.1">
    <property type="nucleotide sequence ID" value="NZ_RBEE01000009.1"/>
</dbReference>
<comment type="catalytic activity">
    <reaction evidence="6 8">
        <text>lipid IVA (E. coli) + CMP-3-deoxy-beta-D-manno-octulosonate = alpha-Kdo-(2-&gt;6)-lipid IVA (E. coli) + CMP + H(+)</text>
        <dbReference type="Rhea" id="RHEA:28066"/>
        <dbReference type="ChEBI" id="CHEBI:15378"/>
        <dbReference type="ChEBI" id="CHEBI:58603"/>
        <dbReference type="ChEBI" id="CHEBI:60364"/>
        <dbReference type="ChEBI" id="CHEBI:60377"/>
        <dbReference type="ChEBI" id="CHEBI:85987"/>
        <dbReference type="EC" id="2.4.99.12"/>
    </reaction>
</comment>
<dbReference type="GO" id="GO:0005886">
    <property type="term" value="C:plasma membrane"/>
    <property type="evidence" value="ECO:0007669"/>
    <property type="project" value="UniProtKB-SubCell"/>
</dbReference>
<dbReference type="AlphaFoldDB" id="A0A3N0BYN0"/>
<feature type="active site" description="Proton acceptor" evidence="7">
    <location>
        <position position="60"/>
    </location>
</feature>
<evidence type="ECO:0000256" key="6">
    <source>
        <dbReference type="ARBA" id="ARBA00049183"/>
    </source>
</evidence>
<keyword evidence="8" id="KW-0812">Transmembrane</keyword>
<keyword evidence="8" id="KW-0448">Lipopolysaccharide biosynthesis</keyword>
<dbReference type="SUPFAM" id="SSF53756">
    <property type="entry name" value="UDP-Glycosyltransferase/glycogen phosphorylase"/>
    <property type="match status" value="1"/>
</dbReference>
<keyword evidence="8" id="KW-1133">Transmembrane helix</keyword>
<dbReference type="InterPro" id="IPR039901">
    <property type="entry name" value="Kdotransferase"/>
</dbReference>
<keyword evidence="4 8" id="KW-0808">Transferase</keyword>
<keyword evidence="11" id="KW-1185">Reference proteome</keyword>
<dbReference type="PANTHER" id="PTHR42755:SF1">
    <property type="entry name" value="3-DEOXY-D-MANNO-OCTULOSONIC ACID TRANSFERASE, MITOCHONDRIAL-RELATED"/>
    <property type="match status" value="1"/>
</dbReference>
<evidence type="ECO:0000313" key="11">
    <source>
        <dbReference type="Proteomes" id="UP000274046"/>
    </source>
</evidence>
<protein>
    <recommendedName>
        <fullName evidence="3 8">3-deoxy-D-manno-octulosonic acid transferase</fullName>
        <shortName evidence="8">Kdo transferase</shortName>
        <ecNumber evidence="2 8">2.4.99.12</ecNumber>
    </recommendedName>
    <alternativeName>
        <fullName evidence="5 8">Lipid IV(A) 3-deoxy-D-manno-octulosonic acid transferase</fullName>
    </alternativeName>
</protein>
<evidence type="ECO:0000256" key="5">
    <source>
        <dbReference type="ARBA" id="ARBA00031445"/>
    </source>
</evidence>